<protein>
    <submittedName>
        <fullName evidence="2">EAL domain-containing protein</fullName>
    </submittedName>
</protein>
<dbReference type="Gene3D" id="3.20.20.450">
    <property type="entry name" value="EAL domain"/>
    <property type="match status" value="1"/>
</dbReference>
<dbReference type="InterPro" id="IPR035919">
    <property type="entry name" value="EAL_sf"/>
</dbReference>
<evidence type="ECO:0000313" key="3">
    <source>
        <dbReference type="Proteomes" id="UP000017590"/>
    </source>
</evidence>
<dbReference type="InterPro" id="IPR050706">
    <property type="entry name" value="Cyclic-di-GMP_PDE-like"/>
</dbReference>
<dbReference type="EMBL" id="CP006763">
    <property type="protein sequence ID" value="AGY75715.1"/>
    <property type="molecule type" value="Genomic_DNA"/>
</dbReference>
<name>A0ABM5NTW0_9CLOT</name>
<dbReference type="SMART" id="SM00052">
    <property type="entry name" value="EAL"/>
    <property type="match status" value="1"/>
</dbReference>
<keyword evidence="3" id="KW-1185">Reference proteome</keyword>
<dbReference type="Proteomes" id="UP000017590">
    <property type="component" value="Chromosome"/>
</dbReference>
<dbReference type="SUPFAM" id="SSF141868">
    <property type="entry name" value="EAL domain-like"/>
    <property type="match status" value="1"/>
</dbReference>
<evidence type="ECO:0000313" key="2">
    <source>
        <dbReference type="EMBL" id="AGY75715.1"/>
    </source>
</evidence>
<dbReference type="PANTHER" id="PTHR33121:SF76">
    <property type="entry name" value="SIGNALING PROTEIN"/>
    <property type="match status" value="1"/>
</dbReference>
<evidence type="ECO:0000259" key="1">
    <source>
        <dbReference type="PROSITE" id="PS50883"/>
    </source>
</evidence>
<gene>
    <name evidence="2" type="ORF">CAETHG_1490</name>
</gene>
<dbReference type="InterPro" id="IPR001633">
    <property type="entry name" value="EAL_dom"/>
</dbReference>
<dbReference type="CDD" id="cd01948">
    <property type="entry name" value="EAL"/>
    <property type="match status" value="1"/>
</dbReference>
<dbReference type="RefSeq" id="WP_013240207.1">
    <property type="nucleotide sequence ID" value="NC_022592.1"/>
</dbReference>
<dbReference type="Pfam" id="PF00563">
    <property type="entry name" value="EAL"/>
    <property type="match status" value="1"/>
</dbReference>
<sequence length="120" mass="13593">MSPDLIIFEITEKTAIEDYKSFKNALENYINQGYKIAIDDTGAGYSGLKTLMEIKPQYIKIDISLIKNVDKDLFKQELMRTFVTLARSTNMKLIAEGIETKEELLTLIEIGVCAGQGYFL</sequence>
<dbReference type="PANTHER" id="PTHR33121">
    <property type="entry name" value="CYCLIC DI-GMP PHOSPHODIESTERASE PDEF"/>
    <property type="match status" value="1"/>
</dbReference>
<feature type="domain" description="EAL" evidence="1">
    <location>
        <begin position="1"/>
        <end position="120"/>
    </location>
</feature>
<organism evidence="2 3">
    <name type="scientific">Clostridium autoethanogenum DSM 10061</name>
    <dbReference type="NCBI Taxonomy" id="1341692"/>
    <lineage>
        <taxon>Bacteria</taxon>
        <taxon>Bacillati</taxon>
        <taxon>Bacillota</taxon>
        <taxon>Clostridia</taxon>
        <taxon>Eubacteriales</taxon>
        <taxon>Clostridiaceae</taxon>
        <taxon>Clostridium</taxon>
    </lineage>
</organism>
<proteinExistence type="predicted"/>
<reference evidence="3" key="1">
    <citation type="journal article" date="2014" name="Biotechnol. Biofuels">
        <title>Comparison of single-molecule sequencing and hybrid approaches for finishing the genome of Clostridium autoethanogenum and analysis of CRISPR systems in industrial relevant Clostridia.</title>
        <authorList>
            <person name="Brown S.D."/>
            <person name="Nagaraju S."/>
            <person name="Utturkar S."/>
            <person name="De Tissera S."/>
            <person name="Segovia S."/>
            <person name="Mitchell W."/>
            <person name="Land M.L."/>
            <person name="Dassanayake A."/>
            <person name="Kopke M."/>
        </authorList>
    </citation>
    <scope>NUCLEOTIDE SEQUENCE [LARGE SCALE GENOMIC DNA]</scope>
    <source>
        <strain evidence="3">DSM 10061</strain>
    </source>
</reference>
<dbReference type="PROSITE" id="PS50883">
    <property type="entry name" value="EAL"/>
    <property type="match status" value="1"/>
</dbReference>
<accession>A0ABM5NTW0</accession>